<evidence type="ECO:0000256" key="3">
    <source>
        <dbReference type="ARBA" id="ARBA00022737"/>
    </source>
</evidence>
<dbReference type="SMART" id="SM00365">
    <property type="entry name" value="LRR_SD22"/>
    <property type="match status" value="14"/>
</dbReference>
<dbReference type="EMBL" id="JASPKY010001212">
    <property type="protein sequence ID" value="KAK9675223.1"/>
    <property type="molecule type" value="Genomic_DNA"/>
</dbReference>
<dbReference type="GO" id="GO:0071897">
    <property type="term" value="P:DNA biosynthetic process"/>
    <property type="evidence" value="ECO:0007669"/>
    <property type="project" value="UniProtKB-ARBA"/>
</dbReference>
<evidence type="ECO:0000256" key="1">
    <source>
        <dbReference type="ARBA" id="ARBA00022614"/>
    </source>
</evidence>
<protein>
    <submittedName>
        <fullName evidence="4">Leucine rich repeat</fullName>
    </submittedName>
</protein>
<dbReference type="InterPro" id="IPR001611">
    <property type="entry name" value="Leu-rich_rpt"/>
</dbReference>
<feature type="non-terminal residue" evidence="4">
    <location>
        <position position="1"/>
    </location>
</feature>
<dbReference type="InterPro" id="IPR043502">
    <property type="entry name" value="DNA/RNA_pol_sf"/>
</dbReference>
<dbReference type="SMART" id="SM00364">
    <property type="entry name" value="LRR_BAC"/>
    <property type="match status" value="10"/>
</dbReference>
<dbReference type="PROSITE" id="PS51450">
    <property type="entry name" value="LRR"/>
    <property type="match status" value="8"/>
</dbReference>
<proteinExistence type="predicted"/>
<keyword evidence="5" id="KW-1185">Reference proteome</keyword>
<dbReference type="AlphaFoldDB" id="A0AAW1HFY6"/>
<dbReference type="InterPro" id="IPR003591">
    <property type="entry name" value="Leu-rich_rpt_typical-subtyp"/>
</dbReference>
<dbReference type="SUPFAM" id="SSF52058">
    <property type="entry name" value="L domain-like"/>
    <property type="match status" value="3"/>
</dbReference>
<dbReference type="SMART" id="SM00369">
    <property type="entry name" value="LRR_TYP"/>
    <property type="match status" value="26"/>
</dbReference>
<dbReference type="Gene3D" id="3.80.10.10">
    <property type="entry name" value="Ribonuclease Inhibitor"/>
    <property type="match status" value="8"/>
</dbReference>
<keyword evidence="1" id="KW-0433">Leucine-rich repeat</keyword>
<keyword evidence="2" id="KW-0732">Signal</keyword>
<dbReference type="Pfam" id="PF13855">
    <property type="entry name" value="LRR_8"/>
    <property type="match status" value="6"/>
</dbReference>
<dbReference type="Proteomes" id="UP001458880">
    <property type="component" value="Unassembled WGS sequence"/>
</dbReference>
<comment type="caution">
    <text evidence="4">The sequence shown here is derived from an EMBL/GenBank/DDBJ whole genome shotgun (WGS) entry which is preliminary data.</text>
</comment>
<evidence type="ECO:0000313" key="4">
    <source>
        <dbReference type="EMBL" id="KAK9675223.1"/>
    </source>
</evidence>
<accession>A0AAW1HFY6</accession>
<dbReference type="InterPro" id="IPR050328">
    <property type="entry name" value="Dev_Immune_Receptor"/>
</dbReference>
<dbReference type="PANTHER" id="PTHR24373">
    <property type="entry name" value="SLIT RELATED LEUCINE-RICH REPEAT NEURONAL PROTEIN"/>
    <property type="match status" value="1"/>
</dbReference>
<keyword evidence="3" id="KW-0677">Repeat</keyword>
<dbReference type="FunFam" id="3.80.10.10:FF:001164">
    <property type="entry name" value="GH01279p"/>
    <property type="match status" value="2"/>
</dbReference>
<evidence type="ECO:0000256" key="2">
    <source>
        <dbReference type="ARBA" id="ARBA00022729"/>
    </source>
</evidence>
<dbReference type="PANTHER" id="PTHR24373:SF385">
    <property type="entry name" value="GH01279P-RELATED"/>
    <property type="match status" value="1"/>
</dbReference>
<dbReference type="InterPro" id="IPR032675">
    <property type="entry name" value="LRR_dom_sf"/>
</dbReference>
<name>A0AAW1HFY6_POPJA</name>
<dbReference type="SUPFAM" id="SSF56672">
    <property type="entry name" value="DNA/RNA polymerases"/>
    <property type="match status" value="1"/>
</dbReference>
<gene>
    <name evidence="4" type="ORF">QE152_g40520</name>
</gene>
<organism evidence="4 5">
    <name type="scientific">Popillia japonica</name>
    <name type="common">Japanese beetle</name>
    <dbReference type="NCBI Taxonomy" id="7064"/>
    <lineage>
        <taxon>Eukaryota</taxon>
        <taxon>Metazoa</taxon>
        <taxon>Ecdysozoa</taxon>
        <taxon>Arthropoda</taxon>
        <taxon>Hexapoda</taxon>
        <taxon>Insecta</taxon>
        <taxon>Pterygota</taxon>
        <taxon>Neoptera</taxon>
        <taxon>Endopterygota</taxon>
        <taxon>Coleoptera</taxon>
        <taxon>Polyphaga</taxon>
        <taxon>Scarabaeiformia</taxon>
        <taxon>Scarabaeidae</taxon>
        <taxon>Rutelinae</taxon>
        <taxon>Popillia</taxon>
    </lineage>
</organism>
<sequence length="971" mass="109430">WTGRGGPVHWSLKQRWAGHQALPTQLFASSGLPLRSIDFSGNSLRRLTEKLLQGLQTTLVELRLADNLLGDTLNPIFSTSELHGLKHLQIIDISGNGIKAIEEGIFEGCIGLQELYLDRNSLSSIPGGSLNGPKNLRILSMRDNRMTSMKSGTFEAQLELESIDVSRNSIASIEGGIFNGLLKLKILRLGHNRLTKFNSDVFQGADILQTLDLSENFISEFPTVALKSVPELRYLNLSSNIIQSLDNNDLSSLTNLYYLDLSRNNIANIVPGTFLGLKQLRKLDISVNSLRTIEDDAFEGLDNLEVLNLKDNNILLIPASALGRLPRLLSLQLDYNRITALSGEILRSIAERVTTLVLSKNVVRELPPGTFQYFHQLQHLDLTRNLLVNFNSDTFNGLESSLLSLKIAQNKIVSLGGPPLNINELKSLDILDISMINLKMLLPKYFEKLLTIEEIYVNDNDLTEISENTFVNMLNLTTIDLSNNKINNIKNGAFVNVMNLKKLCLRGNQLQSFKGEFFNTGTGLEVLDISNNQLSYLYTSSFRIHPRLRELRASSNQFTFFPAELITELQFLECIDLSNNGLKVVEELDFARLPRLRSLMLARNQIESISEMAFHNSTQLQILDLSYNQLDRLGERTFEGLIRLEHLNLEGNHLVDLPELIFERARLQMLENINLAKNAFQIAPLRSLQKQFFFVSSVDLSHNLIREIPADDSIMVNIKNLDLSFNPLSEEAINNVLGEPKTVRELNLAGTGIQKVTQLETPFLHKLNISNNNISELPLTVFERATLLEILDVSHNKVKNISYFPKIWEVLKNIQTLNLSANPLLSISQNDFVGLESLKALSIHNLADINLIEKTALITLIILLYVAEEQRKLQRILWRDEPTQKVKTYELNTVTYGTASASYLATRCIRQLALDCKEQLPMVSKVIEQDFYVDDLLTGPNEIEEAVYIAQTVANILGSAGFELRKWLSNE</sequence>
<evidence type="ECO:0000313" key="5">
    <source>
        <dbReference type="Proteomes" id="UP001458880"/>
    </source>
</evidence>
<reference evidence="4 5" key="1">
    <citation type="journal article" date="2024" name="BMC Genomics">
        <title>De novo assembly and annotation of Popillia japonica's genome with initial clues to its potential as an invasive pest.</title>
        <authorList>
            <person name="Cucini C."/>
            <person name="Boschi S."/>
            <person name="Funari R."/>
            <person name="Cardaioli E."/>
            <person name="Iannotti N."/>
            <person name="Marturano G."/>
            <person name="Paoli F."/>
            <person name="Bruttini M."/>
            <person name="Carapelli A."/>
            <person name="Frati F."/>
            <person name="Nardi F."/>
        </authorList>
    </citation>
    <scope>NUCLEOTIDE SEQUENCE [LARGE SCALE GENOMIC DNA]</scope>
    <source>
        <strain evidence="4">DMR45628</strain>
    </source>
</reference>